<organism evidence="2">
    <name type="scientific">marine metagenome</name>
    <dbReference type="NCBI Taxonomy" id="408172"/>
    <lineage>
        <taxon>unclassified sequences</taxon>
        <taxon>metagenomes</taxon>
        <taxon>ecological metagenomes</taxon>
    </lineage>
</organism>
<proteinExistence type="predicted"/>
<dbReference type="EMBL" id="UINC01211354">
    <property type="protein sequence ID" value="SVE35219.1"/>
    <property type="molecule type" value="Genomic_DNA"/>
</dbReference>
<evidence type="ECO:0000313" key="2">
    <source>
        <dbReference type="EMBL" id="SVE35219.1"/>
    </source>
</evidence>
<evidence type="ECO:0000256" key="1">
    <source>
        <dbReference type="SAM" id="MobiDB-lite"/>
    </source>
</evidence>
<feature type="region of interest" description="Disordered" evidence="1">
    <location>
        <begin position="1"/>
        <end position="24"/>
    </location>
</feature>
<accession>A0A383CT37</accession>
<gene>
    <name evidence="2" type="ORF">METZ01_LOCUS488073</name>
</gene>
<feature type="compositionally biased region" description="Acidic residues" evidence="1">
    <location>
        <begin position="100"/>
        <end position="120"/>
    </location>
</feature>
<dbReference type="AlphaFoldDB" id="A0A383CT37"/>
<sequence length="156" mass="17154">MPDVDTDDDEDEEEMKDDDEKRLAASKYEEIEKIRKLAGISEAMSDAYGSVAEKDSSEKVSYEKVHQDGDNNLTIQASANSMDALHDMLKLAGVDIETSNAEEPEEPEDHEDSENGEEPEVVVVGEPDSDADAEPNDVKGILINKLKDQLATKLNS</sequence>
<feature type="compositionally biased region" description="Acidic residues" evidence="1">
    <location>
        <begin position="1"/>
        <end position="17"/>
    </location>
</feature>
<name>A0A383CT37_9ZZZZ</name>
<reference evidence="2" key="1">
    <citation type="submission" date="2018-05" db="EMBL/GenBank/DDBJ databases">
        <authorList>
            <person name="Lanie J.A."/>
            <person name="Ng W.-L."/>
            <person name="Kazmierczak K.M."/>
            <person name="Andrzejewski T.M."/>
            <person name="Davidsen T.M."/>
            <person name="Wayne K.J."/>
            <person name="Tettelin H."/>
            <person name="Glass J.I."/>
            <person name="Rusch D."/>
            <person name="Podicherti R."/>
            <person name="Tsui H.-C.T."/>
            <person name="Winkler M.E."/>
        </authorList>
    </citation>
    <scope>NUCLEOTIDE SEQUENCE</scope>
</reference>
<protein>
    <submittedName>
        <fullName evidence="2">Uncharacterized protein</fullName>
    </submittedName>
</protein>
<feature type="region of interest" description="Disordered" evidence="1">
    <location>
        <begin position="93"/>
        <end position="138"/>
    </location>
</feature>